<evidence type="ECO:0000313" key="7">
    <source>
        <dbReference type="Proteomes" id="UP001065549"/>
    </source>
</evidence>
<keyword evidence="5" id="KW-0411">Iron-sulfur</keyword>
<keyword evidence="7" id="KW-1185">Reference proteome</keyword>
<dbReference type="GO" id="GO:0016836">
    <property type="term" value="F:hydro-lyase activity"/>
    <property type="evidence" value="ECO:0007669"/>
    <property type="project" value="UniProtKB-ARBA"/>
</dbReference>
<reference evidence="6" key="1">
    <citation type="submission" date="2022-09" db="EMBL/GenBank/DDBJ databases">
        <title>Culturomic study of gut microbiota in children with autism spectrum disorder.</title>
        <authorList>
            <person name="Efimov B.A."/>
            <person name="Chaplin A.V."/>
            <person name="Sokolova S.R."/>
            <person name="Pikina A.P."/>
            <person name="Korzhanova M."/>
            <person name="Belova V."/>
            <person name="Korostin D."/>
        </authorList>
    </citation>
    <scope>NUCLEOTIDE SEQUENCE</scope>
    <source>
        <strain evidence="6">ASD5510</strain>
    </source>
</reference>
<dbReference type="EMBL" id="JAOSHN010000003">
    <property type="protein sequence ID" value="MCU7378527.1"/>
    <property type="molecule type" value="Genomic_DNA"/>
</dbReference>
<dbReference type="Gene3D" id="1.20.1270.370">
    <property type="match status" value="1"/>
</dbReference>
<evidence type="ECO:0000256" key="1">
    <source>
        <dbReference type="ARBA" id="ARBA00001966"/>
    </source>
</evidence>
<dbReference type="PANTHER" id="PTHR30548:SF5">
    <property type="entry name" value="SUBUNIT OF OXYGEN-SENSITIVE 2-HYDROXYISOCAPROYL-COA DEHYDRATASE"/>
    <property type="match status" value="1"/>
</dbReference>
<dbReference type="PANTHER" id="PTHR30548">
    <property type="entry name" value="2-HYDROXYGLUTARYL-COA DEHYDRATASE, D-COMPONENT-RELATED"/>
    <property type="match status" value="1"/>
</dbReference>
<gene>
    <name evidence="6" type="ORF">OBO34_09165</name>
</gene>
<keyword evidence="3" id="KW-0479">Metal-binding</keyword>
<evidence type="ECO:0000256" key="4">
    <source>
        <dbReference type="ARBA" id="ARBA00023004"/>
    </source>
</evidence>
<evidence type="ECO:0000256" key="2">
    <source>
        <dbReference type="ARBA" id="ARBA00005806"/>
    </source>
</evidence>
<dbReference type="InterPro" id="IPR010327">
    <property type="entry name" value="FldB/FldC_alpha/beta"/>
</dbReference>
<dbReference type="AlphaFoldDB" id="A0A9J6QUJ3"/>
<protein>
    <submittedName>
        <fullName evidence="6">2-hydroxyacyl-CoA dehydratase family protein</fullName>
    </submittedName>
</protein>
<proteinExistence type="inferred from homology"/>
<name>A0A9J6QUJ3_9FIRM</name>
<comment type="similarity">
    <text evidence="2">Belongs to the FldB/FldC dehydratase alpha/beta subunit family.</text>
</comment>
<keyword evidence="4" id="KW-0408">Iron</keyword>
<dbReference type="Proteomes" id="UP001065549">
    <property type="component" value="Unassembled WGS sequence"/>
</dbReference>
<dbReference type="GO" id="GO:0046872">
    <property type="term" value="F:metal ion binding"/>
    <property type="evidence" value="ECO:0007669"/>
    <property type="project" value="UniProtKB-KW"/>
</dbReference>
<sequence>MLKETITKLEERALHPGKALASIKEECGKDAVGCFPIYTPEEIVYAGGFVPVGLWGGKTEIKRADQFLQGFCCSIMRANIELGMRGVYDQLKAILIPGLCDTLKCVIENWKTAVPQVPMIGLIYPQARWTRAAEAYLETELKRVRSELEQATHTLITDKKVEEAFAVYEEYRAVMREFAEVAGDYPITIDAKRRHLLIKAGYFMDKKLYTAEMKKVIEGLRAMEKERFGGVKVVTTGLIGEPAEILDLFRECDIAIAADDLAQESRQFRTPARKEGSVWEKMAGRIIDQRGCAFLAEQKKSRGQMLIDLVKEKEARAVVVCMMKFCDPEEFDYPVYKAQLEQAGIPVLYLELDQQIESFEQIRTRIQSFAEMLL</sequence>
<dbReference type="Gene3D" id="3.40.50.11900">
    <property type="match status" value="1"/>
</dbReference>
<evidence type="ECO:0000256" key="3">
    <source>
        <dbReference type="ARBA" id="ARBA00022723"/>
    </source>
</evidence>
<organism evidence="6 7">
    <name type="scientific">Hominibacterium faecale</name>
    <dbReference type="NCBI Taxonomy" id="2839743"/>
    <lineage>
        <taxon>Bacteria</taxon>
        <taxon>Bacillati</taxon>
        <taxon>Bacillota</taxon>
        <taxon>Clostridia</taxon>
        <taxon>Peptostreptococcales</taxon>
        <taxon>Anaerovoracaceae</taxon>
        <taxon>Hominibacterium</taxon>
    </lineage>
</organism>
<comment type="caution">
    <text evidence="6">The sequence shown here is derived from an EMBL/GenBank/DDBJ whole genome shotgun (WGS) entry which is preliminary data.</text>
</comment>
<dbReference type="RefSeq" id="WP_253019937.1">
    <property type="nucleotide sequence ID" value="NZ_JAOSHN010000003.1"/>
</dbReference>
<evidence type="ECO:0000313" key="6">
    <source>
        <dbReference type="EMBL" id="MCU7378527.1"/>
    </source>
</evidence>
<dbReference type="Pfam" id="PF06050">
    <property type="entry name" value="HGD-D"/>
    <property type="match status" value="1"/>
</dbReference>
<accession>A0A9J6QUJ3</accession>
<dbReference type="Gene3D" id="3.40.50.11890">
    <property type="match status" value="1"/>
</dbReference>
<dbReference type="GO" id="GO:0051536">
    <property type="term" value="F:iron-sulfur cluster binding"/>
    <property type="evidence" value="ECO:0007669"/>
    <property type="project" value="UniProtKB-KW"/>
</dbReference>
<comment type="cofactor">
    <cofactor evidence="1">
        <name>[4Fe-4S] cluster</name>
        <dbReference type="ChEBI" id="CHEBI:49883"/>
    </cofactor>
</comment>
<evidence type="ECO:0000256" key="5">
    <source>
        <dbReference type="ARBA" id="ARBA00023014"/>
    </source>
</evidence>